<dbReference type="InterPro" id="IPR036380">
    <property type="entry name" value="Isochorismatase-like_sf"/>
</dbReference>
<feature type="domain" description="Isochorismatase-like" evidence="2">
    <location>
        <begin position="21"/>
        <end position="196"/>
    </location>
</feature>
<dbReference type="Proteomes" id="UP000193570">
    <property type="component" value="Unassembled WGS sequence"/>
</dbReference>
<dbReference type="Pfam" id="PF00857">
    <property type="entry name" value="Isochorismatase"/>
    <property type="match status" value="1"/>
</dbReference>
<proteinExistence type="predicted"/>
<dbReference type="PANTHER" id="PTHR43540">
    <property type="entry name" value="PEROXYUREIDOACRYLATE/UREIDOACRYLATE AMIDOHYDROLASE-RELATED"/>
    <property type="match status" value="1"/>
</dbReference>
<keyword evidence="1 3" id="KW-0378">Hydrolase</keyword>
<dbReference type="PANTHER" id="PTHR43540:SF1">
    <property type="entry name" value="ISOCHORISMATASE HYDROLASE"/>
    <property type="match status" value="1"/>
</dbReference>
<evidence type="ECO:0000313" key="4">
    <source>
        <dbReference type="Proteomes" id="UP000193570"/>
    </source>
</evidence>
<accession>A0A1X7A1L9</accession>
<dbReference type="AlphaFoldDB" id="A0A1X7A1L9"/>
<dbReference type="InterPro" id="IPR050272">
    <property type="entry name" value="Isochorismatase-like_hydrls"/>
</dbReference>
<reference evidence="3 4" key="1">
    <citation type="submission" date="2017-03" db="EMBL/GenBank/DDBJ databases">
        <authorList>
            <person name="Afonso C.L."/>
            <person name="Miller P.J."/>
            <person name="Scott M.A."/>
            <person name="Spackman E."/>
            <person name="Goraichik I."/>
            <person name="Dimitrov K.M."/>
            <person name="Suarez D.L."/>
            <person name="Swayne D.E."/>
        </authorList>
    </citation>
    <scope>NUCLEOTIDE SEQUENCE [LARGE SCALE GENOMIC DNA]</scope>
    <source>
        <strain evidence="3 4">CECT 8625</strain>
    </source>
</reference>
<evidence type="ECO:0000256" key="1">
    <source>
        <dbReference type="ARBA" id="ARBA00022801"/>
    </source>
</evidence>
<dbReference type="GO" id="GO:0016787">
    <property type="term" value="F:hydrolase activity"/>
    <property type="evidence" value="ECO:0007669"/>
    <property type="project" value="UniProtKB-KW"/>
</dbReference>
<evidence type="ECO:0000259" key="2">
    <source>
        <dbReference type="Pfam" id="PF00857"/>
    </source>
</evidence>
<dbReference type="InterPro" id="IPR000868">
    <property type="entry name" value="Isochorismatase-like_dom"/>
</dbReference>
<dbReference type="EC" id="3.5.1.107" evidence="3"/>
<dbReference type="OrthoDB" id="7500697at2"/>
<sequence>MTEPASTDGFGNDMGWGARPLLLVIDVTRAFTEADRPLGSDGTALVSAVNRLVGAARSGGVPIMFTRVAYDRPDLSDAGLWARKIGTLGDLVDGGAGVEMDPRLDCTPTDPVLTKKYASCFFGTDLASRLTSAGIDTLVVAGLSTSGCVRATVVDAIQLGFRPIVVEDAVADRWQDAHRQSLADMAAKYADLTSVDAAVERLAS</sequence>
<name>A0A1X7A1L9_9RHOB</name>
<evidence type="ECO:0000313" key="3">
    <source>
        <dbReference type="EMBL" id="SLN66041.1"/>
    </source>
</evidence>
<dbReference type="RefSeq" id="WP_085793063.1">
    <property type="nucleotide sequence ID" value="NZ_FWFK01000006.1"/>
</dbReference>
<organism evidence="3 4">
    <name type="scientific">Roseivivax jejudonensis</name>
    <dbReference type="NCBI Taxonomy" id="1529041"/>
    <lineage>
        <taxon>Bacteria</taxon>
        <taxon>Pseudomonadati</taxon>
        <taxon>Pseudomonadota</taxon>
        <taxon>Alphaproteobacteria</taxon>
        <taxon>Rhodobacterales</taxon>
        <taxon>Roseobacteraceae</taxon>
        <taxon>Roseivivax</taxon>
    </lineage>
</organism>
<dbReference type="Gene3D" id="3.40.50.850">
    <property type="entry name" value="Isochorismatase-like"/>
    <property type="match status" value="1"/>
</dbReference>
<dbReference type="EMBL" id="FWFK01000006">
    <property type="protein sequence ID" value="SLN66041.1"/>
    <property type="molecule type" value="Genomic_DNA"/>
</dbReference>
<keyword evidence="4" id="KW-1185">Reference proteome</keyword>
<protein>
    <submittedName>
        <fullName evidence="3">Maleamate amidohydrolase</fullName>
        <ecNumber evidence="3">3.5.1.107</ecNumber>
    </submittedName>
</protein>
<gene>
    <name evidence="3" type="primary">nicF_2</name>
    <name evidence="3" type="ORF">ROJ8625_03383</name>
</gene>
<dbReference type="SUPFAM" id="SSF52499">
    <property type="entry name" value="Isochorismatase-like hydrolases"/>
    <property type="match status" value="1"/>
</dbReference>